<sequence length="86" mass="9541">MRDNTGLGLGYRFAWRLEYIGVSCFGPAQHMPATDPKRRLRRERAARVIAAHEARGTEAPEWVRQIVETGGDAPVKQRRAGNAPAA</sequence>
<reference evidence="1 2" key="1">
    <citation type="submission" date="2014-07" db="EMBL/GenBank/DDBJ databases">
        <title>Genome Sequencing of Dermacoccus nishinomiyaensis.</title>
        <authorList>
            <person name="Hong K.W."/>
            <person name="Chan K.G."/>
        </authorList>
    </citation>
    <scope>NUCLEOTIDE SEQUENCE [LARGE SCALE GENOMIC DNA]</scope>
    <source>
        <strain evidence="1 2">M25</strain>
    </source>
</reference>
<keyword evidence="2" id="KW-1185">Reference proteome</keyword>
<evidence type="ECO:0000313" key="1">
    <source>
        <dbReference type="EMBL" id="AIF41799.1"/>
    </source>
</evidence>
<dbReference type="KEGG" id="dni:HX89_13715"/>
<dbReference type="AlphaFoldDB" id="A0A075JIM4"/>
<evidence type="ECO:0000313" key="2">
    <source>
        <dbReference type="Proteomes" id="UP000027986"/>
    </source>
</evidence>
<gene>
    <name evidence="1" type="ORF">HX89_13715</name>
</gene>
<accession>A0A075JIM4</accession>
<dbReference type="HOGENOM" id="CLU_2492708_0_0_11"/>
<protein>
    <submittedName>
        <fullName evidence="1">Uncharacterized protein</fullName>
    </submittedName>
</protein>
<dbReference type="EMBL" id="CP008889">
    <property type="protein sequence ID" value="AIF41799.1"/>
    <property type="molecule type" value="Genomic_DNA"/>
</dbReference>
<dbReference type="Proteomes" id="UP000027986">
    <property type="component" value="Chromosome"/>
</dbReference>
<dbReference type="RefSeq" id="WP_038569802.1">
    <property type="nucleotide sequence ID" value="NZ_CAKZHM010000012.1"/>
</dbReference>
<proteinExistence type="predicted"/>
<dbReference type="OrthoDB" id="3831159at2"/>
<organism evidence="1 2">
    <name type="scientific">Dermacoccus nishinomiyaensis</name>
    <dbReference type="NCBI Taxonomy" id="1274"/>
    <lineage>
        <taxon>Bacteria</taxon>
        <taxon>Bacillati</taxon>
        <taxon>Actinomycetota</taxon>
        <taxon>Actinomycetes</taxon>
        <taxon>Micrococcales</taxon>
        <taxon>Dermacoccaceae</taxon>
        <taxon>Dermacoccus</taxon>
    </lineage>
</organism>
<dbReference type="eggNOG" id="ENOG5033E7N">
    <property type="taxonomic scope" value="Bacteria"/>
</dbReference>
<name>A0A075JIM4_9MICO</name>
<dbReference type="GeneID" id="41842089"/>